<proteinExistence type="predicted"/>
<gene>
    <name evidence="1" type="ORF">ACFFX0_08915</name>
</gene>
<reference evidence="1 2" key="1">
    <citation type="submission" date="2024-09" db="EMBL/GenBank/DDBJ databases">
        <authorList>
            <person name="Sun Q."/>
            <person name="Mori K."/>
        </authorList>
    </citation>
    <scope>NUCLEOTIDE SEQUENCE [LARGE SCALE GENOMIC DNA]</scope>
    <source>
        <strain evidence="1 2">CCM 7609</strain>
    </source>
</reference>
<dbReference type="EMBL" id="JBHMFI010000001">
    <property type="protein sequence ID" value="MFB9071310.1"/>
    <property type="molecule type" value="Genomic_DNA"/>
</dbReference>
<keyword evidence="2" id="KW-1185">Reference proteome</keyword>
<organism evidence="1 2">
    <name type="scientific">Citricoccus parietis</name>
    <dbReference type="NCBI Taxonomy" id="592307"/>
    <lineage>
        <taxon>Bacteria</taxon>
        <taxon>Bacillati</taxon>
        <taxon>Actinomycetota</taxon>
        <taxon>Actinomycetes</taxon>
        <taxon>Micrococcales</taxon>
        <taxon>Micrococcaceae</taxon>
        <taxon>Citricoccus</taxon>
    </lineage>
</organism>
<sequence length="141" mass="14748">MQAAQVVPQLVAALHEGGVEPAGCRFLGPLHAQQGLDELTAHQLGGGRSRDVQRQRVHVHGAQTAPEVVQGGGALGHHQHALAVPGELRHGIGRGLRLARTGRGEDHQVVAGGDVVEGLLLGRVRVQDQVLSGRVPLVDGR</sequence>
<comment type="caution">
    <text evidence="1">The sequence shown here is derived from an EMBL/GenBank/DDBJ whole genome shotgun (WGS) entry which is preliminary data.</text>
</comment>
<evidence type="ECO:0000313" key="2">
    <source>
        <dbReference type="Proteomes" id="UP001589575"/>
    </source>
</evidence>
<accession>A0ABV5FXB2</accession>
<dbReference type="Proteomes" id="UP001589575">
    <property type="component" value="Unassembled WGS sequence"/>
</dbReference>
<protein>
    <submittedName>
        <fullName evidence="1">Uncharacterized protein</fullName>
    </submittedName>
</protein>
<evidence type="ECO:0000313" key="1">
    <source>
        <dbReference type="EMBL" id="MFB9071310.1"/>
    </source>
</evidence>
<name>A0ABV5FXB2_9MICC</name>